<comment type="caution">
    <text evidence="1">The sequence shown here is derived from an EMBL/GenBank/DDBJ whole genome shotgun (WGS) entry which is preliminary data.</text>
</comment>
<organism evidence="1 2">
    <name type="scientific">Nicoletella semolina</name>
    <dbReference type="NCBI Taxonomy" id="271160"/>
    <lineage>
        <taxon>Bacteria</taxon>
        <taxon>Pseudomonadati</taxon>
        <taxon>Pseudomonadota</taxon>
        <taxon>Gammaproteobacteria</taxon>
        <taxon>Pasteurellales</taxon>
        <taxon>Pasteurellaceae</taxon>
        <taxon>Nicoletella</taxon>
    </lineage>
</organism>
<sequence>MKLSKIALSLFALSGIAGVGTSWYTGKQIEERYPLLINEANNYLNLLQSYGIQAEIKEVELERNLFSSTATYQIEAKTSTQTYQFSGSDKIFHGPFPLNRLAQFKLTPMMASVESDLSVKEAQPLLLDNNQFLTARTDINYSKETASEIKTSAKSGEFFQFEPFLVKLATQKVGEKQKIDLHLPKIQIIDKALNTLFTVENLNYQLDAGWYNNAYPMLTLGDFGLKLGHLAIEQAKPNSASEQNKTFKIVFKDVSSDGYGKMIADRYQTAADVNANVMIETNNQKIDLGKYNFDLFMDTAAAPFQQLIGLAGDPEQLRQVLETDQPHLDLLQQGLIFQLKNLVLENDKGKSNLQLDLNIDKFDANEIHSIDDILKILAQSHLSGSLDLNALEKANAQIKELNGHSQHDAAQLAKLERAELAKQAQHNDIFNVDENMVNFSLDIKDGKVIWNNSALTEEELQQALFVIMLAFSQ</sequence>
<protein>
    <submittedName>
        <fullName evidence="1">Uncharacterized protein YdgA (DUF945 family)</fullName>
    </submittedName>
</protein>
<evidence type="ECO:0000313" key="2">
    <source>
        <dbReference type="Proteomes" id="UP000295537"/>
    </source>
</evidence>
<keyword evidence="2" id="KW-1185">Reference proteome</keyword>
<dbReference type="InterPro" id="IPR010352">
    <property type="entry name" value="DUF945"/>
</dbReference>
<gene>
    <name evidence="1" type="ORF">EV693_1148</name>
</gene>
<proteinExistence type="predicted"/>
<dbReference type="AlphaFoldDB" id="A0A4R2N5L4"/>
<evidence type="ECO:0000313" key="1">
    <source>
        <dbReference type="EMBL" id="TCP16091.1"/>
    </source>
</evidence>
<dbReference type="OrthoDB" id="5444681at2"/>
<name>A0A4R2N5L4_9PAST</name>
<dbReference type="RefSeq" id="WP_132501877.1">
    <property type="nucleotide sequence ID" value="NZ_LVXA01000001.1"/>
</dbReference>
<dbReference type="EMBL" id="SLXJ01000014">
    <property type="protein sequence ID" value="TCP16091.1"/>
    <property type="molecule type" value="Genomic_DNA"/>
</dbReference>
<accession>A0A4R2N5L4</accession>
<dbReference type="Pfam" id="PF06097">
    <property type="entry name" value="DUF945"/>
    <property type="match status" value="1"/>
</dbReference>
<reference evidence="1 2" key="1">
    <citation type="submission" date="2019-03" db="EMBL/GenBank/DDBJ databases">
        <title>Genomic Encyclopedia of Type Strains, Phase IV (KMG-IV): sequencing the most valuable type-strain genomes for metagenomic binning, comparative biology and taxonomic classification.</title>
        <authorList>
            <person name="Goeker M."/>
        </authorList>
    </citation>
    <scope>NUCLEOTIDE SEQUENCE [LARGE SCALE GENOMIC DNA]</scope>
    <source>
        <strain evidence="1 2">DSM 16380</strain>
    </source>
</reference>
<dbReference type="Proteomes" id="UP000295537">
    <property type="component" value="Unassembled WGS sequence"/>
</dbReference>